<evidence type="ECO:0000313" key="2">
    <source>
        <dbReference type="Proteomes" id="UP000555103"/>
    </source>
</evidence>
<organism evidence="1 2">
    <name type="scientific">Dysgonomonas hofstadii</name>
    <dbReference type="NCBI Taxonomy" id="637886"/>
    <lineage>
        <taxon>Bacteria</taxon>
        <taxon>Pseudomonadati</taxon>
        <taxon>Bacteroidota</taxon>
        <taxon>Bacteroidia</taxon>
        <taxon>Bacteroidales</taxon>
        <taxon>Dysgonomonadaceae</taxon>
        <taxon>Dysgonomonas</taxon>
    </lineage>
</organism>
<keyword evidence="2" id="KW-1185">Reference proteome</keyword>
<accession>A0A840CS80</accession>
<dbReference type="EMBL" id="JACIEP010000014">
    <property type="protein sequence ID" value="MBB4037529.1"/>
    <property type="molecule type" value="Genomic_DNA"/>
</dbReference>
<dbReference type="AlphaFoldDB" id="A0A840CS80"/>
<sequence length="255" mass="28576">MKTFLSFFLFISVNICLLAQESDDKTIHIMVALCDNQYQGIVKVPKGIGNGQDPNSNLYWGCGYGVRTFFRKSADWKEVRKYKVNEVILERIVFKHKTKNYYLVADAYDGRYISDCTIDFLKSCSGIKKDTVMVGKTVIGISGNARLVSYVGHNGLMDFKLANTYQNTDDKTRDAIIIACASKQYFSQYLKTAKANPLVWSTHLMSAEAYTVHDAIRAYINGQPASAVREAAASAYNNYQKCGINGARRLLVTGF</sequence>
<comment type="caution">
    <text evidence="1">The sequence shown here is derived from an EMBL/GenBank/DDBJ whole genome shotgun (WGS) entry which is preliminary data.</text>
</comment>
<dbReference type="RefSeq" id="WP_183308369.1">
    <property type="nucleotide sequence ID" value="NZ_JACIEP010000014.1"/>
</dbReference>
<protein>
    <submittedName>
        <fullName evidence="1">Uncharacterized protein</fullName>
    </submittedName>
</protein>
<evidence type="ECO:0000313" key="1">
    <source>
        <dbReference type="EMBL" id="MBB4037529.1"/>
    </source>
</evidence>
<dbReference type="Proteomes" id="UP000555103">
    <property type="component" value="Unassembled WGS sequence"/>
</dbReference>
<gene>
    <name evidence="1" type="ORF">GGR21_003446</name>
</gene>
<name>A0A840CS80_9BACT</name>
<reference evidence="1 2" key="1">
    <citation type="submission" date="2020-08" db="EMBL/GenBank/DDBJ databases">
        <title>Genomic Encyclopedia of Type Strains, Phase IV (KMG-IV): sequencing the most valuable type-strain genomes for metagenomic binning, comparative biology and taxonomic classification.</title>
        <authorList>
            <person name="Goeker M."/>
        </authorList>
    </citation>
    <scope>NUCLEOTIDE SEQUENCE [LARGE SCALE GENOMIC DNA]</scope>
    <source>
        <strain evidence="1 2">DSM 104969</strain>
    </source>
</reference>
<proteinExistence type="predicted"/>